<dbReference type="Gene3D" id="3.30.40.190">
    <property type="match status" value="1"/>
</dbReference>
<organism evidence="1 2">
    <name type="scientific">Stenotrophomonas maltophilia</name>
    <name type="common">Pseudomonas maltophilia</name>
    <name type="synonym">Xanthomonas maltophilia</name>
    <dbReference type="NCBI Taxonomy" id="40324"/>
    <lineage>
        <taxon>Bacteria</taxon>
        <taxon>Pseudomonadati</taxon>
        <taxon>Pseudomonadota</taxon>
        <taxon>Gammaproteobacteria</taxon>
        <taxon>Lysobacterales</taxon>
        <taxon>Lysobacteraceae</taxon>
        <taxon>Stenotrophomonas</taxon>
        <taxon>Stenotrophomonas maltophilia group</taxon>
    </lineage>
</organism>
<dbReference type="RefSeq" id="WP_065197435.1">
    <property type="nucleotide sequence ID" value="NZ_LYVJ01000001.1"/>
</dbReference>
<dbReference type="EMBL" id="LYVJ01000001">
    <property type="protein sequence ID" value="OBU70436.1"/>
    <property type="molecule type" value="Genomic_DNA"/>
</dbReference>
<gene>
    <name evidence="1" type="ORF">A9K58_00345</name>
</gene>
<dbReference type="Proteomes" id="UP000092256">
    <property type="component" value="Unassembled WGS sequence"/>
</dbReference>
<evidence type="ECO:0000313" key="1">
    <source>
        <dbReference type="EMBL" id="OBU70436.1"/>
    </source>
</evidence>
<accession>A0A1A6Y6Q6</accession>
<proteinExistence type="predicted"/>
<sequence>MRSKNSKALTPAEKRHVDAVKLLKCSVCDKPGPSDAHHINQGQHFTTVALCKDCHQGSFNGIHGQKRMWLVMKMDELAALNVTLSRLQLKEAAR</sequence>
<protein>
    <recommendedName>
        <fullName evidence="3">HNH endonuclease</fullName>
    </recommendedName>
</protein>
<evidence type="ECO:0008006" key="3">
    <source>
        <dbReference type="Google" id="ProtNLM"/>
    </source>
</evidence>
<comment type="caution">
    <text evidence="1">The sequence shown here is derived from an EMBL/GenBank/DDBJ whole genome shotgun (WGS) entry which is preliminary data.</text>
</comment>
<name>A0A1A6Y6Q6_STEMA</name>
<dbReference type="AlphaFoldDB" id="A0A1A6Y6Q6"/>
<evidence type="ECO:0000313" key="2">
    <source>
        <dbReference type="Proteomes" id="UP000092256"/>
    </source>
</evidence>
<dbReference type="OrthoDB" id="6042215at2"/>
<reference evidence="1 2" key="1">
    <citation type="submission" date="2016-05" db="EMBL/GenBank/DDBJ databases">
        <title>Draft Genome Sequences of Stenotrophomonas maltophilia Strains Sm32COP, Sm41DVV, Sm46PAILV, SmF3, SmF22, SmSOFb1 and SmCVFa1, Isolated from Different Manures, in France.</title>
        <authorList>
            <person name="Nazaret S."/>
            <person name="Bodilis J."/>
        </authorList>
    </citation>
    <scope>NUCLEOTIDE SEQUENCE [LARGE SCALE GENOMIC DNA]</scope>
    <source>
        <strain evidence="1 2">Sm46PAILV</strain>
    </source>
</reference>